<dbReference type="InterPro" id="IPR045247">
    <property type="entry name" value="Oye-like"/>
</dbReference>
<reference evidence="2 3" key="1">
    <citation type="submission" date="2018-10" db="EMBL/GenBank/DDBJ databases">
        <title>Genomic Encyclopedia of Archaeal and Bacterial Type Strains, Phase II (KMG-II): from individual species to whole genera.</title>
        <authorList>
            <person name="Goeker M."/>
        </authorList>
    </citation>
    <scope>NUCLEOTIDE SEQUENCE [LARGE SCALE GENOMIC DNA]</scope>
    <source>
        <strain evidence="2 3">DSM 11927</strain>
    </source>
</reference>
<dbReference type="PANTHER" id="PTHR22893">
    <property type="entry name" value="NADH OXIDOREDUCTASE-RELATED"/>
    <property type="match status" value="1"/>
</dbReference>
<dbReference type="Pfam" id="PF00724">
    <property type="entry name" value="Oxidored_FMN"/>
    <property type="match status" value="1"/>
</dbReference>
<dbReference type="InterPro" id="IPR001155">
    <property type="entry name" value="OxRdtase_FMN_N"/>
</dbReference>
<dbReference type="InterPro" id="IPR013785">
    <property type="entry name" value="Aldolase_TIM"/>
</dbReference>
<evidence type="ECO:0000259" key="1">
    <source>
        <dbReference type="Pfam" id="PF00724"/>
    </source>
</evidence>
<accession>A0A495QVH0</accession>
<dbReference type="GO" id="GO:0016491">
    <property type="term" value="F:oxidoreductase activity"/>
    <property type="evidence" value="ECO:0007669"/>
    <property type="project" value="InterPro"/>
</dbReference>
<dbReference type="AlphaFoldDB" id="A0A495QVH0"/>
<keyword evidence="3" id="KW-1185">Reference proteome</keyword>
<protein>
    <submittedName>
        <fullName evidence="2">2,4-dienoyl-CoA reductase-like NADH-dependent reductase (Old Yellow Enzyme family)</fullName>
    </submittedName>
</protein>
<proteinExistence type="predicted"/>
<feature type="domain" description="NADH:flavin oxidoreductase/NADH oxidase N-terminal" evidence="1">
    <location>
        <begin position="38"/>
        <end position="376"/>
    </location>
</feature>
<dbReference type="SUPFAM" id="SSF51395">
    <property type="entry name" value="FMN-linked oxidoreductases"/>
    <property type="match status" value="1"/>
</dbReference>
<evidence type="ECO:0000313" key="3">
    <source>
        <dbReference type="Proteomes" id="UP000268233"/>
    </source>
</evidence>
<organism evidence="2 3">
    <name type="scientific">Haloarcula quadrata</name>
    <dbReference type="NCBI Taxonomy" id="182779"/>
    <lineage>
        <taxon>Archaea</taxon>
        <taxon>Methanobacteriati</taxon>
        <taxon>Methanobacteriota</taxon>
        <taxon>Stenosarchaea group</taxon>
        <taxon>Halobacteria</taxon>
        <taxon>Halobacteriales</taxon>
        <taxon>Haloarculaceae</taxon>
        <taxon>Haloarcula</taxon>
    </lineage>
</organism>
<dbReference type="EMBL" id="RBWW01000002">
    <property type="protein sequence ID" value="RKS78083.1"/>
    <property type="molecule type" value="Genomic_DNA"/>
</dbReference>
<dbReference type="Gene3D" id="3.20.20.70">
    <property type="entry name" value="Aldolase class I"/>
    <property type="match status" value="1"/>
</dbReference>
<dbReference type="CDD" id="cd02803">
    <property type="entry name" value="OYE_like_FMN_family"/>
    <property type="match status" value="1"/>
</dbReference>
<comment type="caution">
    <text evidence="2">The sequence shown here is derived from an EMBL/GenBank/DDBJ whole genome shotgun (WGS) entry which is preliminary data.</text>
</comment>
<name>A0A495QVH0_9EURY</name>
<dbReference type="GO" id="GO:0010181">
    <property type="term" value="F:FMN binding"/>
    <property type="evidence" value="ECO:0007669"/>
    <property type="project" value="InterPro"/>
</dbReference>
<dbReference type="Proteomes" id="UP000268233">
    <property type="component" value="Unassembled WGS sequence"/>
</dbReference>
<evidence type="ECO:0000313" key="2">
    <source>
        <dbReference type="EMBL" id="RKS78083.1"/>
    </source>
</evidence>
<gene>
    <name evidence="2" type="ORF">BDK61_3724</name>
</gene>
<dbReference type="PANTHER" id="PTHR22893:SF91">
    <property type="entry name" value="NADPH DEHYDROGENASE 2-RELATED"/>
    <property type="match status" value="1"/>
</dbReference>
<sequence>MNRTHTVSVRLLTIIGTDSAYAEPAVNYVIRLPGGVTLFDSTTLNELPLDNRVGLAPMTRVSATDDGRATAEMAQYYQRFADGGFSFLITEGTYPDEAHSQGYLNQPGLATDTQAASWQQVTETVHEAGVPIFAQLMHAGAQSQGNPHVAGEQTIAPSAVQPDGQKAEAYGGSGDFPTPKAATVDELADIRDSFVTSAQNAIDAGFDGVEIHGANGYLLHEFLSADFNQRDDEYGGEPANRVRYPREVVAAVDEATPADFVVGIRVSQSTALDEDHRWPEGEDAAAVFFDELSAAGADYIHVTEPDATTPAFGDDGPTLAEAAAEYAADETVIIDNGGLGTPDAAREKVDAGADLVTLATSALANPDWPDKVAAGEELTAFDPAKFLAPSAALSEHELQTGGASADD</sequence>